<dbReference type="Gene3D" id="1.10.10.60">
    <property type="entry name" value="Homeodomain-like"/>
    <property type="match status" value="1"/>
</dbReference>
<dbReference type="SUPFAM" id="SSF48498">
    <property type="entry name" value="Tetracyclin repressor-like, C-terminal domain"/>
    <property type="match status" value="1"/>
</dbReference>
<evidence type="ECO:0000256" key="1">
    <source>
        <dbReference type="ARBA" id="ARBA00023015"/>
    </source>
</evidence>
<dbReference type="PANTHER" id="PTHR30055">
    <property type="entry name" value="HTH-TYPE TRANSCRIPTIONAL REGULATOR RUTR"/>
    <property type="match status" value="1"/>
</dbReference>
<feature type="DNA-binding region" description="H-T-H motif" evidence="4">
    <location>
        <begin position="33"/>
        <end position="52"/>
    </location>
</feature>
<protein>
    <submittedName>
        <fullName evidence="6">TetR/AcrR family transcriptional regulator</fullName>
    </submittedName>
</protein>
<dbReference type="InterPro" id="IPR036271">
    <property type="entry name" value="Tet_transcr_reg_TetR-rel_C_sf"/>
</dbReference>
<evidence type="ECO:0000313" key="7">
    <source>
        <dbReference type="Proteomes" id="UP000281343"/>
    </source>
</evidence>
<dbReference type="GO" id="GO:0003700">
    <property type="term" value="F:DNA-binding transcription factor activity"/>
    <property type="evidence" value="ECO:0007669"/>
    <property type="project" value="TreeGrafter"/>
</dbReference>
<dbReference type="InterPro" id="IPR050109">
    <property type="entry name" value="HTH-type_TetR-like_transc_reg"/>
</dbReference>
<reference evidence="6 7" key="1">
    <citation type="submission" date="2018-10" db="EMBL/GenBank/DDBJ databases">
        <authorList>
            <person name="Jung H.S."/>
            <person name="Jeon C.O."/>
        </authorList>
    </citation>
    <scope>NUCLEOTIDE SEQUENCE [LARGE SCALE GENOMIC DNA]</scope>
    <source>
        <strain evidence="6 7">MA-7-27</strain>
    </source>
</reference>
<keyword evidence="2 4" id="KW-0238">DNA-binding</keyword>
<dbReference type="Pfam" id="PF00440">
    <property type="entry name" value="TetR_N"/>
    <property type="match status" value="1"/>
</dbReference>
<dbReference type="RefSeq" id="WP_121897532.1">
    <property type="nucleotide sequence ID" value="NZ_CP159473.1"/>
</dbReference>
<dbReference type="Proteomes" id="UP000281343">
    <property type="component" value="Unassembled WGS sequence"/>
</dbReference>
<proteinExistence type="predicted"/>
<name>A0A3L9Y6N9_9RHOB</name>
<dbReference type="PROSITE" id="PS50977">
    <property type="entry name" value="HTH_TETR_2"/>
    <property type="match status" value="1"/>
</dbReference>
<evidence type="ECO:0000256" key="4">
    <source>
        <dbReference type="PROSITE-ProRule" id="PRU00335"/>
    </source>
</evidence>
<dbReference type="AlphaFoldDB" id="A0A3L9Y6N9"/>
<dbReference type="SUPFAM" id="SSF46689">
    <property type="entry name" value="Homeodomain-like"/>
    <property type="match status" value="1"/>
</dbReference>
<dbReference type="PANTHER" id="PTHR30055:SF146">
    <property type="entry name" value="HTH-TYPE TRANSCRIPTIONAL DUAL REGULATOR CECR"/>
    <property type="match status" value="1"/>
</dbReference>
<sequence length="205" mass="22894">MNAEPQIKKGRKYDQVISGAREVFMREGFEGASVDVIARDAGVSKATLYSYFPDKQQLFLAVLQMECDFQKKASMDIEIQQRSVPDALHHIASSMLEFFLSDAGLSIFRVCVGEAQRFPELGRAFYETGPCTAMAQMAAFMESPKAREVLDIEDAAQAADTFMQLCRTDLMLQRLMGVAPVPTPEQIDKVAGEAVKTFMARYARR</sequence>
<evidence type="ECO:0000313" key="6">
    <source>
        <dbReference type="EMBL" id="RMA42747.1"/>
    </source>
</evidence>
<keyword evidence="3" id="KW-0804">Transcription</keyword>
<evidence type="ECO:0000256" key="2">
    <source>
        <dbReference type="ARBA" id="ARBA00023125"/>
    </source>
</evidence>
<evidence type="ECO:0000256" key="3">
    <source>
        <dbReference type="ARBA" id="ARBA00023163"/>
    </source>
</evidence>
<dbReference type="InterPro" id="IPR001647">
    <property type="entry name" value="HTH_TetR"/>
</dbReference>
<accession>A0A3L9Y6N9</accession>
<dbReference type="PRINTS" id="PR00455">
    <property type="entry name" value="HTHTETR"/>
</dbReference>
<organism evidence="6 7">
    <name type="scientific">Rhodophyticola porphyridii</name>
    <dbReference type="NCBI Taxonomy" id="1852017"/>
    <lineage>
        <taxon>Bacteria</taxon>
        <taxon>Pseudomonadati</taxon>
        <taxon>Pseudomonadota</taxon>
        <taxon>Alphaproteobacteria</taxon>
        <taxon>Rhodobacterales</taxon>
        <taxon>Roseobacteraceae</taxon>
        <taxon>Rhodophyticola</taxon>
    </lineage>
</organism>
<feature type="domain" description="HTH tetR-type" evidence="5">
    <location>
        <begin position="10"/>
        <end position="70"/>
    </location>
</feature>
<dbReference type="InterPro" id="IPR023772">
    <property type="entry name" value="DNA-bd_HTH_TetR-type_CS"/>
</dbReference>
<dbReference type="OrthoDB" id="9816431at2"/>
<dbReference type="EMBL" id="RCNT01000003">
    <property type="protein sequence ID" value="RMA42747.1"/>
    <property type="molecule type" value="Genomic_DNA"/>
</dbReference>
<dbReference type="Pfam" id="PF14246">
    <property type="entry name" value="TetR_C_7"/>
    <property type="match status" value="1"/>
</dbReference>
<keyword evidence="1" id="KW-0805">Transcription regulation</keyword>
<evidence type="ECO:0000259" key="5">
    <source>
        <dbReference type="PROSITE" id="PS50977"/>
    </source>
</evidence>
<dbReference type="Gene3D" id="1.10.357.10">
    <property type="entry name" value="Tetracycline Repressor, domain 2"/>
    <property type="match status" value="1"/>
</dbReference>
<dbReference type="InterPro" id="IPR039536">
    <property type="entry name" value="TetR_C_Proteobacteria"/>
</dbReference>
<comment type="caution">
    <text evidence="6">The sequence shown here is derived from an EMBL/GenBank/DDBJ whole genome shotgun (WGS) entry which is preliminary data.</text>
</comment>
<dbReference type="GO" id="GO:0000976">
    <property type="term" value="F:transcription cis-regulatory region binding"/>
    <property type="evidence" value="ECO:0007669"/>
    <property type="project" value="TreeGrafter"/>
</dbReference>
<dbReference type="PROSITE" id="PS01081">
    <property type="entry name" value="HTH_TETR_1"/>
    <property type="match status" value="1"/>
</dbReference>
<keyword evidence="7" id="KW-1185">Reference proteome</keyword>
<dbReference type="InterPro" id="IPR009057">
    <property type="entry name" value="Homeodomain-like_sf"/>
</dbReference>
<gene>
    <name evidence="6" type="ORF">D9R08_08175</name>
</gene>
<dbReference type="FunFam" id="1.10.10.60:FF:000141">
    <property type="entry name" value="TetR family transcriptional regulator"/>
    <property type="match status" value="1"/>
</dbReference>